<proteinExistence type="predicted"/>
<dbReference type="Gene3D" id="3.30.70.330">
    <property type="match status" value="1"/>
</dbReference>
<dbReference type="PANTHER" id="PTHR20957:SF0">
    <property type="entry name" value="RNA-BINDING PROTEIN 48"/>
    <property type="match status" value="1"/>
</dbReference>
<keyword evidence="2" id="KW-1185">Reference proteome</keyword>
<dbReference type="PROSITE" id="PS50102">
    <property type="entry name" value="RRM"/>
    <property type="match status" value="1"/>
</dbReference>
<sequence length="316" mass="35576">MDEGMFSTVFHHVRGRFVANAQSSSSCAQKQRSQRIESLIEKAKDPQLYLLIENVPALGVTKELLQLFALYGAIDEHHHLDDHPSADQYKDVFWIKFQSLPSARMAKRKLDDYNFLSSPLRVQYCPEYETVDDTRQKLLDRRRAITYKTKNGCISDAKGTERYADAITKEDHSYDFYEPSFYQYYDPLPNRQSEEPPAPGTNTAVILPTGPAFSNFQQLFVARSIPSTTTISENIAFGPQPAIPREEHPVEKTALSIRDKIASASKVNKPKSSKRVLPAAASAKSTPPTSSATVTEPALETEILILPTAQKKRRRI</sequence>
<reference evidence="1 2" key="1">
    <citation type="journal article" date="2018" name="New Phytol.">
        <title>Phylogenomics of Endogonaceae and evolution of mycorrhizas within Mucoromycota.</title>
        <authorList>
            <person name="Chang Y."/>
            <person name="Desiro A."/>
            <person name="Na H."/>
            <person name="Sandor L."/>
            <person name="Lipzen A."/>
            <person name="Clum A."/>
            <person name="Barry K."/>
            <person name="Grigoriev I.V."/>
            <person name="Martin F.M."/>
            <person name="Stajich J.E."/>
            <person name="Smith M.E."/>
            <person name="Bonito G."/>
            <person name="Spatafora J.W."/>
        </authorList>
    </citation>
    <scope>NUCLEOTIDE SEQUENCE [LARGE SCALE GENOMIC DNA]</scope>
    <source>
        <strain evidence="1 2">GMNB39</strain>
    </source>
</reference>
<comment type="caution">
    <text evidence="1">The sequence shown here is derived from an EMBL/GenBank/DDBJ whole genome shotgun (WGS) entry which is preliminary data.</text>
</comment>
<dbReference type="CDD" id="cd12442">
    <property type="entry name" value="RRM_RBM48"/>
    <property type="match status" value="1"/>
</dbReference>
<gene>
    <name evidence="1" type="ORF">BC936DRAFT_149540</name>
</gene>
<dbReference type="InterPro" id="IPR039599">
    <property type="entry name" value="RBM48"/>
</dbReference>
<dbReference type="GO" id="GO:0006397">
    <property type="term" value="P:mRNA processing"/>
    <property type="evidence" value="ECO:0007669"/>
    <property type="project" value="UniProtKB-KW"/>
</dbReference>
<dbReference type="Proteomes" id="UP000268093">
    <property type="component" value="Unassembled WGS sequence"/>
</dbReference>
<dbReference type="GO" id="GO:0005681">
    <property type="term" value="C:spliceosomal complex"/>
    <property type="evidence" value="ECO:0007669"/>
    <property type="project" value="UniProtKB-KW"/>
</dbReference>
<evidence type="ECO:0000313" key="2">
    <source>
        <dbReference type="Proteomes" id="UP000268093"/>
    </source>
</evidence>
<dbReference type="PANTHER" id="PTHR20957">
    <property type="entry name" value="RNA-BINDING PROTEIN 48"/>
    <property type="match status" value="1"/>
</dbReference>
<dbReference type="GO" id="GO:0008380">
    <property type="term" value="P:RNA splicing"/>
    <property type="evidence" value="ECO:0007669"/>
    <property type="project" value="UniProtKB-KW"/>
</dbReference>
<name>A0A433D0N0_9FUNG</name>
<protein>
    <submittedName>
        <fullName evidence="1">Uncharacterized protein</fullName>
    </submittedName>
</protein>
<evidence type="ECO:0000313" key="1">
    <source>
        <dbReference type="EMBL" id="RUP44392.1"/>
    </source>
</evidence>
<organism evidence="1 2">
    <name type="scientific">Jimgerdemannia flammicorona</name>
    <dbReference type="NCBI Taxonomy" id="994334"/>
    <lineage>
        <taxon>Eukaryota</taxon>
        <taxon>Fungi</taxon>
        <taxon>Fungi incertae sedis</taxon>
        <taxon>Mucoromycota</taxon>
        <taxon>Mucoromycotina</taxon>
        <taxon>Endogonomycetes</taxon>
        <taxon>Endogonales</taxon>
        <taxon>Endogonaceae</taxon>
        <taxon>Jimgerdemannia</taxon>
    </lineage>
</organism>
<dbReference type="InterPro" id="IPR035979">
    <property type="entry name" value="RBD_domain_sf"/>
</dbReference>
<dbReference type="InterPro" id="IPR012677">
    <property type="entry name" value="Nucleotide-bd_a/b_plait_sf"/>
</dbReference>
<dbReference type="OrthoDB" id="78358at2759"/>
<accession>A0A433D0N0</accession>
<dbReference type="InterPro" id="IPR000504">
    <property type="entry name" value="RRM_dom"/>
</dbReference>
<dbReference type="SUPFAM" id="SSF54928">
    <property type="entry name" value="RNA-binding domain, RBD"/>
    <property type="match status" value="1"/>
</dbReference>
<dbReference type="GO" id="GO:0005654">
    <property type="term" value="C:nucleoplasm"/>
    <property type="evidence" value="ECO:0007669"/>
    <property type="project" value="TreeGrafter"/>
</dbReference>
<dbReference type="GO" id="GO:0003723">
    <property type="term" value="F:RNA binding"/>
    <property type="evidence" value="ECO:0007669"/>
    <property type="project" value="UniProtKB-UniRule"/>
</dbReference>
<dbReference type="InterPro" id="IPR034264">
    <property type="entry name" value="RBM48_RRM"/>
</dbReference>
<dbReference type="EMBL" id="RBNI01009004">
    <property type="protein sequence ID" value="RUP44392.1"/>
    <property type="molecule type" value="Genomic_DNA"/>
</dbReference>